<reference evidence="2 3" key="2">
    <citation type="journal article" date="2017" name="Front. Plant Sci.">
        <title>Gene Classification and Mining of Molecular Markers Useful in Red Clover (Trifolium pratense) Breeding.</title>
        <authorList>
            <person name="Istvanek J."/>
            <person name="Dluhosova J."/>
            <person name="Dluhos P."/>
            <person name="Patkova L."/>
            <person name="Nedelnik J."/>
            <person name="Repkova J."/>
        </authorList>
    </citation>
    <scope>NUCLEOTIDE SEQUENCE [LARGE SCALE GENOMIC DNA]</scope>
    <source>
        <strain evidence="3">cv. Tatra</strain>
        <tissue evidence="2">Young leaves</tissue>
    </source>
</reference>
<organism evidence="2 3">
    <name type="scientific">Trifolium pratense</name>
    <name type="common">Red clover</name>
    <dbReference type="NCBI Taxonomy" id="57577"/>
    <lineage>
        <taxon>Eukaryota</taxon>
        <taxon>Viridiplantae</taxon>
        <taxon>Streptophyta</taxon>
        <taxon>Embryophyta</taxon>
        <taxon>Tracheophyta</taxon>
        <taxon>Spermatophyta</taxon>
        <taxon>Magnoliopsida</taxon>
        <taxon>eudicotyledons</taxon>
        <taxon>Gunneridae</taxon>
        <taxon>Pentapetalae</taxon>
        <taxon>rosids</taxon>
        <taxon>fabids</taxon>
        <taxon>Fabales</taxon>
        <taxon>Fabaceae</taxon>
        <taxon>Papilionoideae</taxon>
        <taxon>50 kb inversion clade</taxon>
        <taxon>NPAAA clade</taxon>
        <taxon>Hologalegina</taxon>
        <taxon>IRL clade</taxon>
        <taxon>Trifolieae</taxon>
        <taxon>Trifolium</taxon>
    </lineage>
</organism>
<accession>A0A2K3N8Q8</accession>
<comment type="caution">
    <text evidence="2">The sequence shown here is derived from an EMBL/GenBank/DDBJ whole genome shotgun (WGS) entry which is preliminary data.</text>
</comment>
<evidence type="ECO:0000256" key="1">
    <source>
        <dbReference type="SAM" id="MobiDB-lite"/>
    </source>
</evidence>
<name>A0A2K3N8Q8_TRIPR</name>
<dbReference type="Proteomes" id="UP000236291">
    <property type="component" value="Unassembled WGS sequence"/>
</dbReference>
<sequence>MVLVSSTLKLKSSLLCVAAMTWGASVLDWAWRSAARSRPNPLGQRGSMNPTHLPLSSAQHQHPNMCGVLDIPKLHNVYYVEHAFEHTPQQAKSNATSCLNEQVSH</sequence>
<feature type="region of interest" description="Disordered" evidence="1">
    <location>
        <begin position="37"/>
        <end position="60"/>
    </location>
</feature>
<evidence type="ECO:0000313" key="3">
    <source>
        <dbReference type="Proteomes" id="UP000236291"/>
    </source>
</evidence>
<feature type="compositionally biased region" description="Polar residues" evidence="1">
    <location>
        <begin position="46"/>
        <end position="60"/>
    </location>
</feature>
<dbReference type="EMBL" id="ASHM01017738">
    <property type="protein sequence ID" value="PNX99418.1"/>
    <property type="molecule type" value="Genomic_DNA"/>
</dbReference>
<reference evidence="2 3" key="1">
    <citation type="journal article" date="2014" name="Am. J. Bot.">
        <title>Genome assembly and annotation for red clover (Trifolium pratense; Fabaceae).</title>
        <authorList>
            <person name="Istvanek J."/>
            <person name="Jaros M."/>
            <person name="Krenek A."/>
            <person name="Repkova J."/>
        </authorList>
    </citation>
    <scope>NUCLEOTIDE SEQUENCE [LARGE SCALE GENOMIC DNA]</scope>
    <source>
        <strain evidence="3">cv. Tatra</strain>
        <tissue evidence="2">Young leaves</tissue>
    </source>
</reference>
<protein>
    <submittedName>
        <fullName evidence="2">Uncharacterized protein</fullName>
    </submittedName>
</protein>
<gene>
    <name evidence="2" type="ORF">L195_g022683</name>
</gene>
<proteinExistence type="predicted"/>
<evidence type="ECO:0000313" key="2">
    <source>
        <dbReference type="EMBL" id="PNX99418.1"/>
    </source>
</evidence>
<dbReference type="AlphaFoldDB" id="A0A2K3N8Q8"/>